<sequence>MLAVPVAALPVILAPPAQASIRYCTDPHTWGRVCFQPDGEILYVEDNEADGHHVRGFAWSESVEGTPATYECKNTKGAGTVRECNFSWPERHRIYFFAALYEGDKRLASSDSKSAYA</sequence>
<organism evidence="2 3">
    <name type="scientific">Actinomadura rugatobispora</name>
    <dbReference type="NCBI Taxonomy" id="1994"/>
    <lineage>
        <taxon>Bacteria</taxon>
        <taxon>Bacillati</taxon>
        <taxon>Actinomycetota</taxon>
        <taxon>Actinomycetes</taxon>
        <taxon>Streptosporangiales</taxon>
        <taxon>Thermomonosporaceae</taxon>
        <taxon>Actinomadura</taxon>
    </lineage>
</organism>
<dbReference type="EMBL" id="JBHSON010000027">
    <property type="protein sequence ID" value="MFC5748024.1"/>
    <property type="molecule type" value="Genomic_DNA"/>
</dbReference>
<keyword evidence="1" id="KW-0732">Signal</keyword>
<reference evidence="3" key="1">
    <citation type="journal article" date="2019" name="Int. J. Syst. Evol. Microbiol.">
        <title>The Global Catalogue of Microorganisms (GCM) 10K type strain sequencing project: providing services to taxonomists for standard genome sequencing and annotation.</title>
        <authorList>
            <consortium name="The Broad Institute Genomics Platform"/>
            <consortium name="The Broad Institute Genome Sequencing Center for Infectious Disease"/>
            <person name="Wu L."/>
            <person name="Ma J."/>
        </authorList>
    </citation>
    <scope>NUCLEOTIDE SEQUENCE [LARGE SCALE GENOMIC DNA]</scope>
    <source>
        <strain evidence="3">KCTC 42087</strain>
    </source>
</reference>
<dbReference type="Proteomes" id="UP001596074">
    <property type="component" value="Unassembled WGS sequence"/>
</dbReference>
<protein>
    <submittedName>
        <fullName evidence="2">Uncharacterized protein</fullName>
    </submittedName>
</protein>
<evidence type="ECO:0000313" key="2">
    <source>
        <dbReference type="EMBL" id="MFC5748024.1"/>
    </source>
</evidence>
<proteinExistence type="predicted"/>
<feature type="signal peptide" evidence="1">
    <location>
        <begin position="1"/>
        <end position="19"/>
    </location>
</feature>
<name>A0ABW0ZXH9_9ACTN</name>
<evidence type="ECO:0000313" key="3">
    <source>
        <dbReference type="Proteomes" id="UP001596074"/>
    </source>
</evidence>
<feature type="chain" id="PRO_5046674850" evidence="1">
    <location>
        <begin position="20"/>
        <end position="117"/>
    </location>
</feature>
<gene>
    <name evidence="2" type="ORF">ACFPZN_20535</name>
</gene>
<accession>A0ABW0ZXH9</accession>
<keyword evidence="3" id="KW-1185">Reference proteome</keyword>
<comment type="caution">
    <text evidence="2">The sequence shown here is derived from an EMBL/GenBank/DDBJ whole genome shotgun (WGS) entry which is preliminary data.</text>
</comment>
<evidence type="ECO:0000256" key="1">
    <source>
        <dbReference type="SAM" id="SignalP"/>
    </source>
</evidence>